<dbReference type="GO" id="GO:0003964">
    <property type="term" value="F:RNA-directed DNA polymerase activity"/>
    <property type="evidence" value="ECO:0007669"/>
    <property type="project" value="UniProtKB-EC"/>
</dbReference>
<dbReference type="Gene3D" id="1.10.340.70">
    <property type="match status" value="1"/>
</dbReference>
<dbReference type="AlphaFoldDB" id="T1IQ84"/>
<dbReference type="PANTHER" id="PTHR37984">
    <property type="entry name" value="PROTEIN CBG26694"/>
    <property type="match status" value="1"/>
</dbReference>
<dbReference type="PRINTS" id="PR01217">
    <property type="entry name" value="PRICHEXTENSN"/>
</dbReference>
<dbReference type="PRINTS" id="PR00929">
    <property type="entry name" value="ATHOOK"/>
</dbReference>
<evidence type="ECO:0000256" key="1">
    <source>
        <dbReference type="ARBA" id="ARBA00012493"/>
    </source>
</evidence>
<feature type="region of interest" description="Disordered" evidence="2">
    <location>
        <begin position="122"/>
        <end position="156"/>
    </location>
</feature>
<dbReference type="EnsemblMetazoa" id="SMAR003194-RA">
    <property type="protein sequence ID" value="SMAR003194-PA"/>
    <property type="gene ID" value="SMAR003194"/>
</dbReference>
<dbReference type="EC" id="2.7.7.49" evidence="1"/>
<dbReference type="InterPro" id="IPR041588">
    <property type="entry name" value="Integrase_H2C2"/>
</dbReference>
<dbReference type="HOGENOM" id="CLU_419408_0_0_1"/>
<feature type="compositionally biased region" description="Basic residues" evidence="2">
    <location>
        <begin position="122"/>
        <end position="131"/>
    </location>
</feature>
<dbReference type="STRING" id="126957.T1IQ84"/>
<protein>
    <recommendedName>
        <fullName evidence="1">RNA-directed DNA polymerase</fullName>
        <ecNumber evidence="1">2.7.7.49</ecNumber>
    </recommendedName>
</protein>
<feature type="domain" description="Integrase zinc-binding" evidence="3">
    <location>
        <begin position="331"/>
        <end position="378"/>
    </location>
</feature>
<reference evidence="4" key="2">
    <citation type="submission" date="2015-02" db="UniProtKB">
        <authorList>
            <consortium name="EnsemblMetazoa"/>
        </authorList>
    </citation>
    <scope>IDENTIFICATION</scope>
</reference>
<dbReference type="GO" id="GO:0003677">
    <property type="term" value="F:DNA binding"/>
    <property type="evidence" value="ECO:0007669"/>
    <property type="project" value="InterPro"/>
</dbReference>
<feature type="compositionally biased region" description="Low complexity" evidence="2">
    <location>
        <begin position="191"/>
        <end position="204"/>
    </location>
</feature>
<dbReference type="Proteomes" id="UP000014500">
    <property type="component" value="Unassembled WGS sequence"/>
</dbReference>
<dbReference type="FunFam" id="1.10.340.70:FF:000001">
    <property type="entry name" value="Retrovirus-related Pol polyprotein from transposon gypsy-like Protein"/>
    <property type="match status" value="1"/>
</dbReference>
<dbReference type="InterPro" id="IPR050951">
    <property type="entry name" value="Retrovirus_Pol_polyprotein"/>
</dbReference>
<feature type="region of interest" description="Disordered" evidence="2">
    <location>
        <begin position="191"/>
        <end position="233"/>
    </location>
</feature>
<sequence>MEWPTFKVVNTLKSVTWVRKQLKRSKRLKKRKPVFTPAITPPVPRLTRIPRFIGLNKPSLTPQVPIIVPPLTLTPPLQPTQIPQPKRGRGRPRKVEIRTPIIPPITLVTTPKINISLELKRKRGRPPKNPKRLSGIPIPVGVPTTRQYTPSKPMLTPITIPMPIPVTTPLIIPDPDPPTTFIDEEILPFQESDYSSSSEDSQVSLYQPPVGPKIPIPTARLRTPRPGLSGLQPLKLTEAEKEAERTHDPPVEHPPFELLPSIDEIIVAQQEDDWSMEKITYITTQQLPNNPVEADRVKKQTENYQIHRGLLCRFLPVTTTNMIRCRQIYLPAPLRERYFRALHYPPSVGHLGVEKTLKKLQARVYWPKMKEDVQTWIQRWGFPKIIVSDNAPSFRSFTFKPNVNTINSAYLLSLKFSPYQLVVGQEARYPGDLDTDTDDGEPLPPSVAENLHLHMTQMREQAAENLRKSQIQHKSWFDLKRRAHDFQPGDWVTLKNCQLSSADRQFAAGLRHRTQGVYIIHKIVGPNTFILMDEQGQKTKPYHVTEIRRWYFEDDENLTTSDVTTIETHLKC</sequence>
<organism evidence="4 5">
    <name type="scientific">Strigamia maritima</name>
    <name type="common">European centipede</name>
    <name type="synonym">Geophilus maritimus</name>
    <dbReference type="NCBI Taxonomy" id="126957"/>
    <lineage>
        <taxon>Eukaryota</taxon>
        <taxon>Metazoa</taxon>
        <taxon>Ecdysozoa</taxon>
        <taxon>Arthropoda</taxon>
        <taxon>Myriapoda</taxon>
        <taxon>Chilopoda</taxon>
        <taxon>Pleurostigmophora</taxon>
        <taxon>Geophilomorpha</taxon>
        <taxon>Linotaeniidae</taxon>
        <taxon>Strigamia</taxon>
    </lineage>
</organism>
<accession>T1IQ84</accession>
<dbReference type="PANTHER" id="PTHR37984:SF5">
    <property type="entry name" value="PROTEIN NYNRIN-LIKE"/>
    <property type="match status" value="1"/>
</dbReference>
<keyword evidence="5" id="KW-1185">Reference proteome</keyword>
<evidence type="ECO:0000259" key="3">
    <source>
        <dbReference type="Pfam" id="PF17921"/>
    </source>
</evidence>
<proteinExistence type="predicted"/>
<evidence type="ECO:0000256" key="2">
    <source>
        <dbReference type="SAM" id="MobiDB-lite"/>
    </source>
</evidence>
<evidence type="ECO:0000313" key="4">
    <source>
        <dbReference type="EnsemblMetazoa" id="SMAR003194-PA"/>
    </source>
</evidence>
<dbReference type="PhylomeDB" id="T1IQ84"/>
<reference evidence="5" key="1">
    <citation type="submission" date="2011-05" db="EMBL/GenBank/DDBJ databases">
        <authorList>
            <person name="Richards S.R."/>
            <person name="Qu J."/>
            <person name="Jiang H."/>
            <person name="Jhangiani S.N."/>
            <person name="Agravi P."/>
            <person name="Goodspeed R."/>
            <person name="Gross S."/>
            <person name="Mandapat C."/>
            <person name="Jackson L."/>
            <person name="Mathew T."/>
            <person name="Pu L."/>
            <person name="Thornton R."/>
            <person name="Saada N."/>
            <person name="Wilczek-Boney K.B."/>
            <person name="Lee S."/>
            <person name="Kovar C."/>
            <person name="Wu Y."/>
            <person name="Scherer S.E."/>
            <person name="Worley K.C."/>
            <person name="Muzny D.M."/>
            <person name="Gibbs R."/>
        </authorList>
    </citation>
    <scope>NUCLEOTIDE SEQUENCE</scope>
    <source>
        <strain evidence="5">Brora</strain>
    </source>
</reference>
<evidence type="ECO:0000313" key="5">
    <source>
        <dbReference type="Proteomes" id="UP000014500"/>
    </source>
</evidence>
<dbReference type="InterPro" id="IPR017956">
    <property type="entry name" value="AT_hook_DNA-bd_motif"/>
</dbReference>
<name>T1IQ84_STRMM</name>
<dbReference type="Pfam" id="PF17921">
    <property type="entry name" value="Integrase_H2C2"/>
    <property type="match status" value="1"/>
</dbReference>
<dbReference type="EMBL" id="JH431295">
    <property type="status" value="NOT_ANNOTATED_CDS"/>
    <property type="molecule type" value="Genomic_DNA"/>
</dbReference>